<organism evidence="1 2">
    <name type="scientific">Candidatus Dorea gallistercoris</name>
    <dbReference type="NCBI Taxonomy" id="2838542"/>
    <lineage>
        <taxon>Bacteria</taxon>
        <taxon>Bacillati</taxon>
        <taxon>Bacillota</taxon>
        <taxon>Clostridia</taxon>
        <taxon>Lachnospirales</taxon>
        <taxon>Lachnospiraceae</taxon>
        <taxon>Dorea</taxon>
    </lineage>
</organism>
<dbReference type="AlphaFoldDB" id="A0A9D1UF89"/>
<comment type="caution">
    <text evidence="1">The sequence shown here is derived from an EMBL/GenBank/DDBJ whole genome shotgun (WGS) entry which is preliminary data.</text>
</comment>
<proteinExistence type="predicted"/>
<evidence type="ECO:0008006" key="3">
    <source>
        <dbReference type="Google" id="ProtNLM"/>
    </source>
</evidence>
<sequence>MKKYEEEHYRYEKIRKNIYPWIRKELRDSHALNGKNLSEKDTPVIVFAGDLKVIFAIRRGEDSYEILKDNMLPPETDIEKLYHQACENLVRDVEFVIGNTWYGAFAILADGVHEASSLCFKHIWQVCVDKLKDDLVIMAPSKDTVLFAPAGQKEVVEKMVEHGRGAYEREGERISTSLMLFSQKRKELTAYDKTDRI</sequence>
<evidence type="ECO:0000313" key="1">
    <source>
        <dbReference type="EMBL" id="HIW84466.1"/>
    </source>
</evidence>
<protein>
    <recommendedName>
        <fullName evidence="3">DUF1444 family protein</fullName>
    </recommendedName>
</protein>
<dbReference type="EMBL" id="DXGF01000156">
    <property type="protein sequence ID" value="HIW84466.1"/>
    <property type="molecule type" value="Genomic_DNA"/>
</dbReference>
<reference evidence="1" key="2">
    <citation type="submission" date="2021-04" db="EMBL/GenBank/DDBJ databases">
        <authorList>
            <person name="Gilroy R."/>
        </authorList>
    </citation>
    <scope>NUCLEOTIDE SEQUENCE</scope>
    <source>
        <strain evidence="1">ChiSxjej1B13-11762</strain>
    </source>
</reference>
<reference evidence="1" key="1">
    <citation type="journal article" date="2021" name="PeerJ">
        <title>Extensive microbial diversity within the chicken gut microbiome revealed by metagenomics and culture.</title>
        <authorList>
            <person name="Gilroy R."/>
            <person name="Ravi A."/>
            <person name="Getino M."/>
            <person name="Pursley I."/>
            <person name="Horton D.L."/>
            <person name="Alikhan N.F."/>
            <person name="Baker D."/>
            <person name="Gharbi K."/>
            <person name="Hall N."/>
            <person name="Watson M."/>
            <person name="Adriaenssens E.M."/>
            <person name="Foster-Nyarko E."/>
            <person name="Jarju S."/>
            <person name="Secka A."/>
            <person name="Antonio M."/>
            <person name="Oren A."/>
            <person name="Chaudhuri R.R."/>
            <person name="La Ragione R."/>
            <person name="Hildebrand F."/>
            <person name="Pallen M.J."/>
        </authorList>
    </citation>
    <scope>NUCLEOTIDE SEQUENCE</scope>
    <source>
        <strain evidence="1">ChiSxjej1B13-11762</strain>
    </source>
</reference>
<gene>
    <name evidence="1" type="ORF">H9873_09100</name>
</gene>
<evidence type="ECO:0000313" key="2">
    <source>
        <dbReference type="Proteomes" id="UP000824263"/>
    </source>
</evidence>
<name>A0A9D1UF89_9FIRM</name>
<accession>A0A9D1UF89</accession>
<dbReference type="Proteomes" id="UP000824263">
    <property type="component" value="Unassembled WGS sequence"/>
</dbReference>